<accession>A0A918D2R5</accession>
<reference evidence="1 2" key="1">
    <citation type="journal article" date="2014" name="Int. J. Syst. Evol. Microbiol.">
        <title>Complete genome sequence of Corynebacterium casei LMG S-19264T (=DSM 44701T), isolated from a smear-ripened cheese.</title>
        <authorList>
            <consortium name="US DOE Joint Genome Institute (JGI-PGF)"/>
            <person name="Walter F."/>
            <person name="Albersmeier A."/>
            <person name="Kalinowski J."/>
            <person name="Ruckert C."/>
        </authorList>
    </citation>
    <scope>NUCLEOTIDE SEQUENCE [LARGE SCALE GENOMIC DNA]</scope>
    <source>
        <strain evidence="1 2">CGMCC 4.7111</strain>
    </source>
</reference>
<dbReference type="AlphaFoldDB" id="A0A918D2R5"/>
<dbReference type="EMBL" id="BMMM01000004">
    <property type="protein sequence ID" value="GGN60271.1"/>
    <property type="molecule type" value="Genomic_DNA"/>
</dbReference>
<dbReference type="Proteomes" id="UP000600365">
    <property type="component" value="Unassembled WGS sequence"/>
</dbReference>
<comment type="caution">
    <text evidence="1">The sequence shown here is derived from an EMBL/GenBank/DDBJ whole genome shotgun (WGS) entry which is preliminary data.</text>
</comment>
<gene>
    <name evidence="1" type="ORF">GCM10011579_025190</name>
</gene>
<keyword evidence="2" id="KW-1185">Reference proteome</keyword>
<evidence type="ECO:0000313" key="1">
    <source>
        <dbReference type="EMBL" id="GGN60271.1"/>
    </source>
</evidence>
<name>A0A918D2R5_9ACTN</name>
<proteinExistence type="predicted"/>
<protein>
    <submittedName>
        <fullName evidence="1">Uncharacterized protein</fullName>
    </submittedName>
</protein>
<sequence length="58" mass="5753">MGLRVLAGQAAGSAGRASPAARAAGYAEAALFDRRGPVFQGGVGLVLLCHADNVTQGK</sequence>
<organism evidence="1 2">
    <name type="scientific">Streptomyces albiflavescens</name>
    <dbReference type="NCBI Taxonomy" id="1623582"/>
    <lineage>
        <taxon>Bacteria</taxon>
        <taxon>Bacillati</taxon>
        <taxon>Actinomycetota</taxon>
        <taxon>Actinomycetes</taxon>
        <taxon>Kitasatosporales</taxon>
        <taxon>Streptomycetaceae</taxon>
        <taxon>Streptomyces</taxon>
    </lineage>
</organism>
<evidence type="ECO:0000313" key="2">
    <source>
        <dbReference type="Proteomes" id="UP000600365"/>
    </source>
</evidence>